<evidence type="ECO:0000313" key="3">
    <source>
        <dbReference type="EMBL" id="PTW60199.1"/>
    </source>
</evidence>
<sequence>MRQGSELRRTGGGLGGSSSRPGFWQTTEMDPVMSLLRRIGVDTYMLLLFATVGLGLLLPAQGLAATSLKHLTYWAVSLLFFLYGAKLDPKAVRAGITNWRIQGMTFAATYLMFPLLGFALAWIFGPLLGAKLSLGLLFLAVLPSTVQSSIAFTSIAGGNVAAAICAASVSNLVGVVLTPAMVAFLLHQGDGGVSLDSVIKIGTQILLPFVIGQIARPWVGAFVQKHKTLTMVVDRGSILLIIYAAFSRSTVTGLWGAIPVSSLLMLILVVLVFLAIIMGLIAGAGRVFRLNAPDRAALFYCGSTKSLASGLPIATALFAADKVGAIVLPLLVYHMSQLLVCAYISQKAAHALRAPQERAVTSGAG</sequence>
<dbReference type="PIRSF" id="PIRSF026166">
    <property type="entry name" value="UCP026166"/>
    <property type="match status" value="1"/>
</dbReference>
<evidence type="ECO:0000256" key="2">
    <source>
        <dbReference type="SAM" id="Phobius"/>
    </source>
</evidence>
<feature type="transmembrane region" description="Helical" evidence="2">
    <location>
        <begin position="71"/>
        <end position="87"/>
    </location>
</feature>
<feature type="region of interest" description="Disordered" evidence="1">
    <location>
        <begin position="1"/>
        <end position="25"/>
    </location>
</feature>
<dbReference type="EMBL" id="QAYG01000005">
    <property type="protein sequence ID" value="PTW60199.1"/>
    <property type="molecule type" value="Genomic_DNA"/>
</dbReference>
<dbReference type="AlphaFoldDB" id="A0A2T5V8W5"/>
<dbReference type="InterPro" id="IPR016833">
    <property type="entry name" value="Put_Na-Bile_cotransptr"/>
</dbReference>
<feature type="transmembrane region" description="Helical" evidence="2">
    <location>
        <begin position="264"/>
        <end position="285"/>
    </location>
</feature>
<evidence type="ECO:0000313" key="4">
    <source>
        <dbReference type="Proteomes" id="UP000244081"/>
    </source>
</evidence>
<feature type="transmembrane region" description="Helical" evidence="2">
    <location>
        <begin position="43"/>
        <end position="65"/>
    </location>
</feature>
<dbReference type="PANTHER" id="PTHR18640:SF5">
    <property type="entry name" value="SODIUM_BILE ACID COTRANSPORTER 7"/>
    <property type="match status" value="1"/>
</dbReference>
<keyword evidence="4" id="KW-1185">Reference proteome</keyword>
<feature type="transmembrane region" description="Helical" evidence="2">
    <location>
        <begin position="108"/>
        <end position="128"/>
    </location>
</feature>
<dbReference type="Pfam" id="PF13593">
    <property type="entry name" value="SBF_like"/>
    <property type="match status" value="1"/>
</dbReference>
<feature type="transmembrane region" description="Helical" evidence="2">
    <location>
        <begin position="236"/>
        <end position="258"/>
    </location>
</feature>
<proteinExistence type="predicted"/>
<dbReference type="GO" id="GO:0005886">
    <property type="term" value="C:plasma membrane"/>
    <property type="evidence" value="ECO:0007669"/>
    <property type="project" value="TreeGrafter"/>
</dbReference>
<evidence type="ECO:0000256" key="1">
    <source>
        <dbReference type="SAM" id="MobiDB-lite"/>
    </source>
</evidence>
<organism evidence="3 4">
    <name type="scientific">Breoghania corrubedonensis</name>
    <dbReference type="NCBI Taxonomy" id="665038"/>
    <lineage>
        <taxon>Bacteria</taxon>
        <taxon>Pseudomonadati</taxon>
        <taxon>Pseudomonadota</taxon>
        <taxon>Alphaproteobacteria</taxon>
        <taxon>Hyphomicrobiales</taxon>
        <taxon>Stappiaceae</taxon>
        <taxon>Breoghania</taxon>
    </lineage>
</organism>
<dbReference type="PANTHER" id="PTHR18640">
    <property type="entry name" value="SOLUTE CARRIER FAMILY 10 MEMBER 7"/>
    <property type="match status" value="1"/>
</dbReference>
<keyword evidence="2" id="KW-0812">Transmembrane</keyword>
<feature type="transmembrane region" description="Helical" evidence="2">
    <location>
        <begin position="326"/>
        <end position="344"/>
    </location>
</feature>
<accession>A0A2T5V8W5</accession>
<name>A0A2T5V8W5_9HYPH</name>
<comment type="caution">
    <text evidence="3">The sequence shown here is derived from an EMBL/GenBank/DDBJ whole genome shotgun (WGS) entry which is preliminary data.</text>
</comment>
<feature type="transmembrane region" description="Helical" evidence="2">
    <location>
        <begin position="160"/>
        <end position="186"/>
    </location>
</feature>
<dbReference type="Proteomes" id="UP000244081">
    <property type="component" value="Unassembled WGS sequence"/>
</dbReference>
<keyword evidence="2" id="KW-1133">Transmembrane helix</keyword>
<dbReference type="InterPro" id="IPR038770">
    <property type="entry name" value="Na+/solute_symporter_sf"/>
</dbReference>
<gene>
    <name evidence="3" type="ORF">C8N35_105203</name>
</gene>
<feature type="transmembrane region" description="Helical" evidence="2">
    <location>
        <begin position="198"/>
        <end position="215"/>
    </location>
</feature>
<feature type="transmembrane region" description="Helical" evidence="2">
    <location>
        <begin position="134"/>
        <end position="153"/>
    </location>
</feature>
<protein>
    <submittedName>
        <fullName evidence="3">Sodium/bile acid cotransporter 7</fullName>
    </submittedName>
</protein>
<keyword evidence="2" id="KW-0472">Membrane</keyword>
<feature type="transmembrane region" description="Helical" evidence="2">
    <location>
        <begin position="297"/>
        <end position="320"/>
    </location>
</feature>
<reference evidence="3 4" key="1">
    <citation type="submission" date="2018-04" db="EMBL/GenBank/DDBJ databases">
        <title>Genomic Encyclopedia of Archaeal and Bacterial Type Strains, Phase II (KMG-II): from individual species to whole genera.</title>
        <authorList>
            <person name="Goeker M."/>
        </authorList>
    </citation>
    <scope>NUCLEOTIDE SEQUENCE [LARGE SCALE GENOMIC DNA]</scope>
    <source>
        <strain evidence="3 4">DSM 23382</strain>
    </source>
</reference>
<dbReference type="Gene3D" id="1.20.1530.20">
    <property type="match status" value="1"/>
</dbReference>